<reference evidence="2 3" key="1">
    <citation type="journal article" date="2018" name="Nat. Genet.">
        <title>The Rosa genome provides new insights in the design of modern roses.</title>
        <authorList>
            <person name="Bendahmane M."/>
        </authorList>
    </citation>
    <scope>NUCLEOTIDE SEQUENCE [LARGE SCALE GENOMIC DNA]</scope>
    <source>
        <strain evidence="3">cv. Old Blush</strain>
    </source>
</reference>
<evidence type="ECO:0000313" key="2">
    <source>
        <dbReference type="EMBL" id="PRQ38339.1"/>
    </source>
</evidence>
<comment type="caution">
    <text evidence="2">The sequence shown here is derived from an EMBL/GenBank/DDBJ whole genome shotgun (WGS) entry which is preliminary data.</text>
</comment>
<dbReference type="EMBL" id="PDCK01000042">
    <property type="protein sequence ID" value="PRQ38339.1"/>
    <property type="molecule type" value="Genomic_DNA"/>
</dbReference>
<dbReference type="PANTHER" id="PTHR35770">
    <property type="entry name" value="U2 SMALL NUCLEAR RIBONUCLEOPROTEIN AUXILIARY FACTOR-LIKE PROTEIN"/>
    <property type="match status" value="1"/>
</dbReference>
<evidence type="ECO:0000256" key="1">
    <source>
        <dbReference type="SAM" id="MobiDB-lite"/>
    </source>
</evidence>
<feature type="compositionally biased region" description="Polar residues" evidence="1">
    <location>
        <begin position="196"/>
        <end position="209"/>
    </location>
</feature>
<sequence>MGLEVQLEPAFGQLSVERAVMGSTPPQRQFLFHLHAPDSLHLGIHVTDFHSNTWEAVRSVSQLDDMQDSIGIGGTWSEFIDYLVNSIKSEHTKLVLEGPLNSDGAAAAKLVAQKAKGMPKISIAMTKLVGSAATEAIANLSLQLFKEFKSINESYVEERERSMQLSKVVSAEKERNDSIQSQLELYTKRQKIQRIGSSDINGAQNSPEKQATRDTKSTKVVNRVVPAYRRAKVRGAVLQDIEDET</sequence>
<dbReference type="STRING" id="74649.A0A2P6QW27"/>
<dbReference type="PANTHER" id="PTHR35770:SF1">
    <property type="entry name" value="U2 SMALL NUCLEAR RIBONUCLEOPROTEIN AUXILIARY FACTOR-LIKE PROTEIN"/>
    <property type="match status" value="1"/>
</dbReference>
<dbReference type="OMA" id="AFKSKQH"/>
<name>A0A2P6QW27_ROSCH</name>
<protein>
    <submittedName>
        <fullName evidence="2">Uncharacterized protein</fullName>
    </submittedName>
</protein>
<dbReference type="Gramene" id="PRQ38339">
    <property type="protein sequence ID" value="PRQ38339"/>
    <property type="gene ID" value="RchiOBHm_Chr4g0412751"/>
</dbReference>
<organism evidence="2 3">
    <name type="scientific">Rosa chinensis</name>
    <name type="common">China rose</name>
    <dbReference type="NCBI Taxonomy" id="74649"/>
    <lineage>
        <taxon>Eukaryota</taxon>
        <taxon>Viridiplantae</taxon>
        <taxon>Streptophyta</taxon>
        <taxon>Embryophyta</taxon>
        <taxon>Tracheophyta</taxon>
        <taxon>Spermatophyta</taxon>
        <taxon>Magnoliopsida</taxon>
        <taxon>eudicotyledons</taxon>
        <taxon>Gunneridae</taxon>
        <taxon>Pentapetalae</taxon>
        <taxon>rosids</taxon>
        <taxon>fabids</taxon>
        <taxon>Rosales</taxon>
        <taxon>Rosaceae</taxon>
        <taxon>Rosoideae</taxon>
        <taxon>Rosoideae incertae sedis</taxon>
        <taxon>Rosa</taxon>
    </lineage>
</organism>
<keyword evidence="3" id="KW-1185">Reference proteome</keyword>
<accession>A0A2P6QW27</accession>
<evidence type="ECO:0000313" key="3">
    <source>
        <dbReference type="Proteomes" id="UP000238479"/>
    </source>
</evidence>
<gene>
    <name evidence="2" type="ORF">RchiOBHm_Chr4g0412751</name>
</gene>
<dbReference type="AlphaFoldDB" id="A0A2P6QW27"/>
<feature type="region of interest" description="Disordered" evidence="1">
    <location>
        <begin position="196"/>
        <end position="219"/>
    </location>
</feature>
<proteinExistence type="predicted"/>
<dbReference type="Proteomes" id="UP000238479">
    <property type="component" value="Chromosome 4"/>
</dbReference>
<dbReference type="OrthoDB" id="775087at2759"/>